<dbReference type="AlphaFoldDB" id="A0A3R7N7T6"/>
<reference evidence="2 3" key="1">
    <citation type="journal article" date="2018" name="BMC Genomics">
        <title>Genomic comparison of Trypanosoma conorhini and Trypanosoma rangeli to Trypanosoma cruzi strains of high and low virulence.</title>
        <authorList>
            <person name="Bradwell K.R."/>
            <person name="Koparde V.N."/>
            <person name="Matveyev A.V."/>
            <person name="Serrano M.G."/>
            <person name="Alves J.M."/>
            <person name="Parikh H."/>
            <person name="Huang B."/>
            <person name="Lee V."/>
            <person name="Espinosa-Alvarez O."/>
            <person name="Ortiz P.A."/>
            <person name="Costa-Martins A.G."/>
            <person name="Teixeira M.M."/>
            <person name="Buck G.A."/>
        </authorList>
    </citation>
    <scope>NUCLEOTIDE SEQUENCE [LARGE SCALE GENOMIC DNA]</scope>
    <source>
        <strain evidence="2 3">025E</strain>
    </source>
</reference>
<organism evidence="2 3">
    <name type="scientific">Trypanosoma conorhini</name>
    <dbReference type="NCBI Taxonomy" id="83891"/>
    <lineage>
        <taxon>Eukaryota</taxon>
        <taxon>Discoba</taxon>
        <taxon>Euglenozoa</taxon>
        <taxon>Kinetoplastea</taxon>
        <taxon>Metakinetoplastina</taxon>
        <taxon>Trypanosomatida</taxon>
        <taxon>Trypanosomatidae</taxon>
        <taxon>Trypanosoma</taxon>
    </lineage>
</organism>
<keyword evidence="3" id="KW-1185">Reference proteome</keyword>
<dbReference type="RefSeq" id="XP_029227087.1">
    <property type="nucleotide sequence ID" value="XM_029373023.1"/>
</dbReference>
<proteinExistence type="predicted"/>
<dbReference type="EMBL" id="MKKU01000372">
    <property type="protein sequence ID" value="RNF14241.1"/>
    <property type="molecule type" value="Genomic_DNA"/>
</dbReference>
<dbReference type="OrthoDB" id="241347at2759"/>
<evidence type="ECO:0000313" key="2">
    <source>
        <dbReference type="EMBL" id="RNF14241.1"/>
    </source>
</evidence>
<comment type="caution">
    <text evidence="2">The sequence shown here is derived from an EMBL/GenBank/DDBJ whole genome shotgun (WGS) entry which is preliminary data.</text>
</comment>
<feature type="region of interest" description="Disordered" evidence="1">
    <location>
        <begin position="55"/>
        <end position="82"/>
    </location>
</feature>
<dbReference type="GeneID" id="40319745"/>
<feature type="region of interest" description="Disordered" evidence="1">
    <location>
        <begin position="276"/>
        <end position="297"/>
    </location>
</feature>
<feature type="region of interest" description="Disordered" evidence="1">
    <location>
        <begin position="390"/>
        <end position="430"/>
    </location>
</feature>
<gene>
    <name evidence="2" type="ORF">Tco025E_06134</name>
</gene>
<evidence type="ECO:0000256" key="1">
    <source>
        <dbReference type="SAM" id="MobiDB-lite"/>
    </source>
</evidence>
<protein>
    <submittedName>
        <fullName evidence="2">Uncharacterized protein</fullName>
    </submittedName>
</protein>
<feature type="compositionally biased region" description="Basic and acidic residues" evidence="1">
    <location>
        <begin position="393"/>
        <end position="403"/>
    </location>
</feature>
<name>A0A3R7N7T6_9TRYP</name>
<feature type="compositionally biased region" description="Polar residues" evidence="1">
    <location>
        <begin position="55"/>
        <end position="65"/>
    </location>
</feature>
<dbReference type="Proteomes" id="UP000284403">
    <property type="component" value="Unassembled WGS sequence"/>
</dbReference>
<sequence>MGQTCSKKANAAALEERRIDRERRLGILPACRPNLTCRSHPEARENMSLNLSQSHAPIGQRTSPLLDNRPGMSHMHPKRGLDSSTSLIGRASRNTAARPSPQLFPLGFNAHTPTQPGMHLPATTTQPPLSYMGGTRPKRLDWVKQGANVQRNGGDKMHQGFVKEDTKITVKPKIKPVVRLALNLLCAEEIQCRAEISTEAMAKFKSLEEKLASINELEAVRISGLELLKLQSKSREAIVEQEMGERRLLFFWMNQTLEEDRLKDLIDAAQRRHNTSMSSFSSTSNRGSRVSATYDRQSVRTNKMRNKSLMERPVYHEHDNEEATTENVSLKKAIDYSTPDLRRIAPAEEDIQSDDLNRKIGRQMYLMRQTIPSCSSQSLHLVPDASSNNLCLSKERPDPEFRPLEQGSPPRLANLPEEERSVSYSRSTFLDPFKTPRGRTPIELKNESDLAMKRRLAALLMV</sequence>
<feature type="compositionally biased region" description="Low complexity" evidence="1">
    <location>
        <begin position="276"/>
        <end position="291"/>
    </location>
</feature>
<accession>A0A3R7N7T6</accession>
<evidence type="ECO:0000313" key="3">
    <source>
        <dbReference type="Proteomes" id="UP000284403"/>
    </source>
</evidence>